<comment type="caution">
    <text evidence="1">The sequence shown here is derived from an EMBL/GenBank/DDBJ whole genome shotgun (WGS) entry which is preliminary data.</text>
</comment>
<feature type="non-terminal residue" evidence="1">
    <location>
        <position position="21"/>
    </location>
</feature>
<accession>A0A0F9E8Q5</accession>
<protein>
    <submittedName>
        <fullName evidence="1">Uncharacterized protein</fullName>
    </submittedName>
</protein>
<organism evidence="1">
    <name type="scientific">marine sediment metagenome</name>
    <dbReference type="NCBI Taxonomy" id="412755"/>
    <lineage>
        <taxon>unclassified sequences</taxon>
        <taxon>metagenomes</taxon>
        <taxon>ecological metagenomes</taxon>
    </lineage>
</organism>
<dbReference type="EMBL" id="LAZR01025933">
    <property type="protein sequence ID" value="KKL70319.1"/>
    <property type="molecule type" value="Genomic_DNA"/>
</dbReference>
<proteinExistence type="predicted"/>
<reference evidence="1" key="1">
    <citation type="journal article" date="2015" name="Nature">
        <title>Complex archaea that bridge the gap between prokaryotes and eukaryotes.</title>
        <authorList>
            <person name="Spang A."/>
            <person name="Saw J.H."/>
            <person name="Jorgensen S.L."/>
            <person name="Zaremba-Niedzwiedzka K."/>
            <person name="Martijn J."/>
            <person name="Lind A.E."/>
            <person name="van Eijk R."/>
            <person name="Schleper C."/>
            <person name="Guy L."/>
            <person name="Ettema T.J."/>
        </authorList>
    </citation>
    <scope>NUCLEOTIDE SEQUENCE</scope>
</reference>
<name>A0A0F9E8Q5_9ZZZZ</name>
<sequence>MNVALRNRDIDAGLVLVTEFT</sequence>
<evidence type="ECO:0000313" key="1">
    <source>
        <dbReference type="EMBL" id="KKL70319.1"/>
    </source>
</evidence>
<gene>
    <name evidence="1" type="ORF">LCGC14_2106110</name>
</gene>
<dbReference type="AlphaFoldDB" id="A0A0F9E8Q5"/>